<name>A0A917THP3_9ACTN</name>
<evidence type="ECO:0000313" key="1">
    <source>
        <dbReference type="EMBL" id="GGM23332.1"/>
    </source>
</evidence>
<dbReference type="AlphaFoldDB" id="A0A917THP3"/>
<comment type="caution">
    <text evidence="1">The sequence shown here is derived from an EMBL/GenBank/DDBJ whole genome shotgun (WGS) entry which is preliminary data.</text>
</comment>
<accession>A0A917THP3</accession>
<proteinExistence type="predicted"/>
<dbReference type="RefSeq" id="WP_229834812.1">
    <property type="nucleotide sequence ID" value="NZ_BMPI01000010.1"/>
</dbReference>
<keyword evidence="2" id="KW-1185">Reference proteome</keyword>
<evidence type="ECO:0000313" key="2">
    <source>
        <dbReference type="Proteomes" id="UP000642070"/>
    </source>
</evidence>
<gene>
    <name evidence="1" type="ORF">GCM10007977_025670</name>
</gene>
<sequence>MTKVDVARLLAGDEAGTAWQLYEQQFTVLNAHAVQRHLMKEAEFYYVCQDGNVEKWRLFDDHDQLVGLATYTNVLESMPLISPEYFAARYPEQYAAGQVWYCGFVCIANGADSTTFLELITRMYRQAAARGGVISLDFCGFNNDLAQLVKVALTRLAGGPDSGFQAVRADIQTYWVYVTPRDHLVNGAAQGVRR</sequence>
<reference evidence="1" key="1">
    <citation type="journal article" date="2014" name="Int. J. Syst. Evol. Microbiol.">
        <title>Complete genome sequence of Corynebacterium casei LMG S-19264T (=DSM 44701T), isolated from a smear-ripened cheese.</title>
        <authorList>
            <consortium name="US DOE Joint Genome Institute (JGI-PGF)"/>
            <person name="Walter F."/>
            <person name="Albersmeier A."/>
            <person name="Kalinowski J."/>
            <person name="Ruckert C."/>
        </authorList>
    </citation>
    <scope>NUCLEOTIDE SEQUENCE</scope>
    <source>
        <strain evidence="1">JCM 19831</strain>
    </source>
</reference>
<organism evidence="1 2">
    <name type="scientific">Dactylosporangium sucinum</name>
    <dbReference type="NCBI Taxonomy" id="1424081"/>
    <lineage>
        <taxon>Bacteria</taxon>
        <taxon>Bacillati</taxon>
        <taxon>Actinomycetota</taxon>
        <taxon>Actinomycetes</taxon>
        <taxon>Micromonosporales</taxon>
        <taxon>Micromonosporaceae</taxon>
        <taxon>Dactylosporangium</taxon>
    </lineage>
</organism>
<dbReference type="Proteomes" id="UP000642070">
    <property type="component" value="Unassembled WGS sequence"/>
</dbReference>
<protein>
    <submittedName>
        <fullName evidence="1">Uncharacterized protein</fullName>
    </submittedName>
</protein>
<reference evidence="1" key="2">
    <citation type="submission" date="2020-09" db="EMBL/GenBank/DDBJ databases">
        <authorList>
            <person name="Sun Q."/>
            <person name="Ohkuma M."/>
        </authorList>
    </citation>
    <scope>NUCLEOTIDE SEQUENCE</scope>
    <source>
        <strain evidence="1">JCM 19831</strain>
    </source>
</reference>
<dbReference type="EMBL" id="BMPI01000010">
    <property type="protein sequence ID" value="GGM23332.1"/>
    <property type="molecule type" value="Genomic_DNA"/>
</dbReference>